<dbReference type="PROSITE" id="PS50929">
    <property type="entry name" value="ABC_TM1F"/>
    <property type="match status" value="1"/>
</dbReference>
<name>A0A401J6F8_SPHXE</name>
<dbReference type="PANTHER" id="PTHR24221">
    <property type="entry name" value="ATP-BINDING CASSETTE SUB-FAMILY B"/>
    <property type="match status" value="1"/>
</dbReference>
<feature type="domain" description="ABC transmembrane type-1" evidence="10">
    <location>
        <begin position="24"/>
        <end position="301"/>
    </location>
</feature>
<dbReference type="Gene3D" id="1.20.1560.10">
    <property type="entry name" value="ABC transporter type 1, transmembrane domain"/>
    <property type="match status" value="1"/>
</dbReference>
<evidence type="ECO:0000259" key="9">
    <source>
        <dbReference type="PROSITE" id="PS50893"/>
    </source>
</evidence>
<dbReference type="GO" id="GO:0030253">
    <property type="term" value="P:protein secretion by the type I secretion system"/>
    <property type="evidence" value="ECO:0007669"/>
    <property type="project" value="InterPro"/>
</dbReference>
<evidence type="ECO:0000256" key="4">
    <source>
        <dbReference type="ARBA" id="ARBA00022840"/>
    </source>
</evidence>
<keyword evidence="3" id="KW-0547">Nucleotide-binding</keyword>
<dbReference type="RefSeq" id="WP_223176271.1">
    <property type="nucleotide sequence ID" value="NZ_BBQY01000033.1"/>
</dbReference>
<organism evidence="11 12">
    <name type="scientific">Sphingobium xenophagum</name>
    <dbReference type="NCBI Taxonomy" id="121428"/>
    <lineage>
        <taxon>Bacteria</taxon>
        <taxon>Pseudomonadati</taxon>
        <taxon>Pseudomonadota</taxon>
        <taxon>Alphaproteobacteria</taxon>
        <taxon>Sphingomonadales</taxon>
        <taxon>Sphingomonadaceae</taxon>
        <taxon>Sphingobium</taxon>
    </lineage>
</organism>
<evidence type="ECO:0000256" key="7">
    <source>
        <dbReference type="SAM" id="MobiDB-lite"/>
    </source>
</evidence>
<dbReference type="GO" id="GO:0034040">
    <property type="term" value="F:ATPase-coupled lipid transmembrane transporter activity"/>
    <property type="evidence" value="ECO:0007669"/>
    <property type="project" value="TreeGrafter"/>
</dbReference>
<keyword evidence="5 8" id="KW-1133">Transmembrane helix</keyword>
<evidence type="ECO:0000259" key="10">
    <source>
        <dbReference type="PROSITE" id="PS50929"/>
    </source>
</evidence>
<dbReference type="InterPro" id="IPR017871">
    <property type="entry name" value="ABC_transporter-like_CS"/>
</dbReference>
<dbReference type="Pfam" id="PF00005">
    <property type="entry name" value="ABC_tran"/>
    <property type="match status" value="1"/>
</dbReference>
<comment type="caution">
    <text evidence="11">The sequence shown here is derived from an EMBL/GenBank/DDBJ whole genome shotgun (WGS) entry which is preliminary data.</text>
</comment>
<feature type="region of interest" description="Disordered" evidence="7">
    <location>
        <begin position="559"/>
        <end position="588"/>
    </location>
</feature>
<dbReference type="AlphaFoldDB" id="A0A401J6F8"/>
<dbReference type="Pfam" id="PF00664">
    <property type="entry name" value="ABC_membrane"/>
    <property type="match status" value="1"/>
</dbReference>
<accession>A0A401J6F8</accession>
<dbReference type="EMBL" id="BBQY01000033">
    <property type="protein sequence ID" value="GBH32226.1"/>
    <property type="molecule type" value="Genomic_DNA"/>
</dbReference>
<dbReference type="GO" id="GO:0005886">
    <property type="term" value="C:plasma membrane"/>
    <property type="evidence" value="ECO:0007669"/>
    <property type="project" value="UniProtKB-SubCell"/>
</dbReference>
<keyword evidence="2 8" id="KW-0812">Transmembrane</keyword>
<evidence type="ECO:0000256" key="3">
    <source>
        <dbReference type="ARBA" id="ARBA00022741"/>
    </source>
</evidence>
<dbReference type="GO" id="GO:0140359">
    <property type="term" value="F:ABC-type transporter activity"/>
    <property type="evidence" value="ECO:0007669"/>
    <property type="project" value="InterPro"/>
</dbReference>
<dbReference type="Proteomes" id="UP000290975">
    <property type="component" value="Unassembled WGS sequence"/>
</dbReference>
<dbReference type="InterPro" id="IPR027417">
    <property type="entry name" value="P-loop_NTPase"/>
</dbReference>
<feature type="transmembrane region" description="Helical" evidence="8">
    <location>
        <begin position="51"/>
        <end position="72"/>
    </location>
</feature>
<evidence type="ECO:0000313" key="12">
    <source>
        <dbReference type="Proteomes" id="UP000290975"/>
    </source>
</evidence>
<keyword evidence="4 11" id="KW-0067">ATP-binding</keyword>
<dbReference type="GO" id="GO:0030256">
    <property type="term" value="C:type I protein secretion system complex"/>
    <property type="evidence" value="ECO:0007669"/>
    <property type="project" value="InterPro"/>
</dbReference>
<evidence type="ECO:0000256" key="1">
    <source>
        <dbReference type="ARBA" id="ARBA00004651"/>
    </source>
</evidence>
<proteinExistence type="predicted"/>
<dbReference type="InterPro" id="IPR003593">
    <property type="entry name" value="AAA+_ATPase"/>
</dbReference>
<dbReference type="SUPFAM" id="SSF52540">
    <property type="entry name" value="P-loop containing nucleoside triphosphate hydrolases"/>
    <property type="match status" value="1"/>
</dbReference>
<dbReference type="GO" id="GO:0005524">
    <property type="term" value="F:ATP binding"/>
    <property type="evidence" value="ECO:0007669"/>
    <property type="project" value="UniProtKB-KW"/>
</dbReference>
<feature type="domain" description="ABC transporter" evidence="9">
    <location>
        <begin position="333"/>
        <end position="569"/>
    </location>
</feature>
<reference evidence="11 12" key="1">
    <citation type="submission" date="2014-12" db="EMBL/GenBank/DDBJ databases">
        <title>Whole genome sequencing of Sphingobium xenophagum OW59.</title>
        <authorList>
            <person name="Ohta Y."/>
            <person name="Nishi S."/>
            <person name="Hatada Y."/>
        </authorList>
    </citation>
    <scope>NUCLEOTIDE SEQUENCE [LARGE SCALE GENOMIC DNA]</scope>
    <source>
        <strain evidence="11 12">OW59</strain>
    </source>
</reference>
<gene>
    <name evidence="11" type="ORF">MBESOW_P3461</name>
</gene>
<dbReference type="InterPro" id="IPR036640">
    <property type="entry name" value="ABC1_TM_sf"/>
</dbReference>
<dbReference type="PROSITE" id="PS50893">
    <property type="entry name" value="ABC_TRANSPORTER_2"/>
    <property type="match status" value="1"/>
</dbReference>
<dbReference type="InterPro" id="IPR003439">
    <property type="entry name" value="ABC_transporter-like_ATP-bd"/>
</dbReference>
<protein>
    <submittedName>
        <fullName evidence="11">ATP-binding cassette, subfamily C, bacterial</fullName>
    </submittedName>
</protein>
<keyword evidence="12" id="KW-1185">Reference proteome</keyword>
<feature type="transmembrane region" description="Helical" evidence="8">
    <location>
        <begin position="143"/>
        <end position="176"/>
    </location>
</feature>
<feature type="transmembrane region" description="Helical" evidence="8">
    <location>
        <begin position="21"/>
        <end position="45"/>
    </location>
</feature>
<sequence length="588" mass="63128">MITLMNKADLLRGILFRNKGAIGGVLIISALLNVLLLAGSIYMMLVYDSALPSHSLPTLFGLFALVTLVYLFQGACDIQRSRMLIDIAATFDQRLTGAVHRAMTLLAQSGRTSSETMTPVNDVDQIRNFLSGPGPLGLIDLPWILFFLAILSMLHIWLGFTVLIGAIILALMTFLMDGVTNRRVAVITTMTGRRRAMIEGHRRHIDVIRALGMTQRMRGKWVDAGNHYLDVQGRMLAPMTTAQGVSRVSRQFLQSLVLTVGALLVIGQEATPGVIFASSILSARALAPLDQLIGSWRNFVGARQSWHRLNQIFNAMPAERCNDTQLPVPTQRIDLRSVAVTVPSTRVVVVQNASFAASAGAGIAVIGPSGSGKSSLIKGLVGIWPIAAGEFRLDGATPDQWTADELGRHTGYLPQDVDLLEGTVAENISRFDGAGDSTAVVRAAKLAGVHEMILQLPQGYDTPLGTDGLSLSGGQRQRVGLARAMYGDPFLLALDEPNSHLDGEGEAALVNAILEVRGRGGIVLVVTHRPTLLAAVDKMLVMGNGQPQMYGPRDEVMARMSGKERIAEQPQPPAANEAQASGDEKASA</sequence>
<dbReference type="PANTHER" id="PTHR24221:SF248">
    <property type="entry name" value="ABC TRANSPORTER TRANSMEMBRANE REGION"/>
    <property type="match status" value="1"/>
</dbReference>
<dbReference type="InterPro" id="IPR011527">
    <property type="entry name" value="ABC1_TM_dom"/>
</dbReference>
<keyword evidence="6 8" id="KW-0472">Membrane</keyword>
<dbReference type="Gene3D" id="3.40.50.300">
    <property type="entry name" value="P-loop containing nucleotide triphosphate hydrolases"/>
    <property type="match status" value="1"/>
</dbReference>
<dbReference type="PROSITE" id="PS00211">
    <property type="entry name" value="ABC_TRANSPORTER_1"/>
    <property type="match status" value="1"/>
</dbReference>
<comment type="subcellular location">
    <subcellularLocation>
        <location evidence="1">Cell membrane</location>
        <topology evidence="1">Multi-pass membrane protein</topology>
    </subcellularLocation>
</comment>
<dbReference type="SUPFAM" id="SSF90123">
    <property type="entry name" value="ABC transporter transmembrane region"/>
    <property type="match status" value="1"/>
</dbReference>
<evidence type="ECO:0000256" key="2">
    <source>
        <dbReference type="ARBA" id="ARBA00022692"/>
    </source>
</evidence>
<dbReference type="SMART" id="SM00382">
    <property type="entry name" value="AAA"/>
    <property type="match status" value="1"/>
</dbReference>
<dbReference type="GO" id="GO:0016887">
    <property type="term" value="F:ATP hydrolysis activity"/>
    <property type="evidence" value="ECO:0007669"/>
    <property type="project" value="InterPro"/>
</dbReference>
<evidence type="ECO:0000256" key="6">
    <source>
        <dbReference type="ARBA" id="ARBA00023136"/>
    </source>
</evidence>
<evidence type="ECO:0000256" key="5">
    <source>
        <dbReference type="ARBA" id="ARBA00022989"/>
    </source>
</evidence>
<dbReference type="InterPro" id="IPR010128">
    <property type="entry name" value="ATPase_T1SS_PrtD-like"/>
</dbReference>
<evidence type="ECO:0000313" key="11">
    <source>
        <dbReference type="EMBL" id="GBH32226.1"/>
    </source>
</evidence>
<dbReference type="NCBIfam" id="TIGR01842">
    <property type="entry name" value="type_I_sec_PrtD"/>
    <property type="match status" value="1"/>
</dbReference>
<dbReference type="InterPro" id="IPR039421">
    <property type="entry name" value="Type_1_exporter"/>
</dbReference>
<evidence type="ECO:0000256" key="8">
    <source>
        <dbReference type="SAM" id="Phobius"/>
    </source>
</evidence>